<dbReference type="KEGG" id="loi:92363094"/>
<dbReference type="GeneID" id="92363094"/>
<feature type="compositionally biased region" description="Pro residues" evidence="1">
    <location>
        <begin position="123"/>
        <end position="149"/>
    </location>
</feature>
<feature type="region of interest" description="Disordered" evidence="1">
    <location>
        <begin position="388"/>
        <end position="415"/>
    </location>
</feature>
<feature type="region of interest" description="Disordered" evidence="1">
    <location>
        <begin position="233"/>
        <end position="266"/>
    </location>
</feature>
<reference evidence="3" key="2">
    <citation type="journal article" date="2021" name="Sci. Data">
        <title>Chromosome-scale genome sequencing, assembly and annotation of six genomes from subfamily Leishmaniinae.</title>
        <authorList>
            <person name="Almutairi H."/>
            <person name="Urbaniak M.D."/>
            <person name="Bates M.D."/>
            <person name="Jariyapan N."/>
            <person name="Kwakye-Nuako G."/>
            <person name="Thomaz Soccol V."/>
            <person name="Al-Salem W.S."/>
            <person name="Dillon R.J."/>
            <person name="Bates P.A."/>
            <person name="Gatherer D."/>
        </authorList>
    </citation>
    <scope>NUCLEOTIDE SEQUENCE [LARGE SCALE GENOMIC DNA]</scope>
</reference>
<dbReference type="EMBL" id="JAFHLR010000015">
    <property type="protein sequence ID" value="KAG5483047.1"/>
    <property type="molecule type" value="Genomic_DNA"/>
</dbReference>
<feature type="region of interest" description="Disordered" evidence="1">
    <location>
        <begin position="107"/>
        <end position="152"/>
    </location>
</feature>
<feature type="compositionally biased region" description="Polar residues" evidence="1">
    <location>
        <begin position="510"/>
        <end position="526"/>
    </location>
</feature>
<feature type="region of interest" description="Disordered" evidence="1">
    <location>
        <begin position="510"/>
        <end position="536"/>
    </location>
</feature>
<feature type="compositionally biased region" description="Basic residues" evidence="1">
    <location>
        <begin position="23"/>
        <end position="54"/>
    </location>
</feature>
<gene>
    <name evidence="2" type="ORF">LSCM4_07261</name>
</gene>
<name>A0A836HBE4_9TRYP</name>
<organism evidence="2 3">
    <name type="scientific">Leishmania orientalis</name>
    <dbReference type="NCBI Taxonomy" id="2249476"/>
    <lineage>
        <taxon>Eukaryota</taxon>
        <taxon>Discoba</taxon>
        <taxon>Euglenozoa</taxon>
        <taxon>Kinetoplastea</taxon>
        <taxon>Metakinetoplastina</taxon>
        <taxon>Trypanosomatida</taxon>
        <taxon>Trypanosomatidae</taxon>
        <taxon>Leishmaniinae</taxon>
        <taxon>Leishmania</taxon>
    </lineage>
</organism>
<feature type="region of interest" description="Disordered" evidence="1">
    <location>
        <begin position="1"/>
        <end position="67"/>
    </location>
</feature>
<evidence type="ECO:0000256" key="1">
    <source>
        <dbReference type="SAM" id="MobiDB-lite"/>
    </source>
</evidence>
<sequence length="936" mass="100040">MMRLSALSRAARRSTGVTAAATVRRRSSVRKKTAKATLRKRSQSNRVTPRRRRASPASSTGSMSGAAAPSRLITIDVARASTCIGGLDKHGGKTKLVPSAAKLARGGREICADSPDSRASASPPLPRLPPPPASALPPPAPPLSPPPVPHVDGRRVSVETLQRRIRSLLAQLVLLSPDPLQPSTLFARYRSAVDEETASMCAWAAHAVYRYERELGQRGGCAECHAVCRKASGEGDAGERGAKQRAADRTEDKVGHESSSASGAAAEERVLWNRGRELSQAFRASVVPLVAALCGSGSCGGPETSVAPRLPASHEVEQWIFLSIIFSDAEFRVSPYSGAVSYPTLPSMLMATVDPMRDREVAKLCYALQWGATAKAAAYAAFHERHDTGGPKYRSGSAGRTQEQQTPAPPPTTRMEAVTSTYDFVWLNGAAGLPKWTTAHAQYLLHSALMGARKSSDGSATGPGTSTTGSSADQQLRKAIAAAAGLQHTSGHPLVDVMLQASSAAGVVTRSGSPSTSKADVSTSVGGAQPPALGWNEGKRGTDAAVSFATDASEDGLFATMMGDLPTRGLSAGAMHEINRRLIAHLFRKLVAIPISVARLSAVVRWNLSVTHAAHHRSLLYFLLLTAANPMVRRMAEGRRHRRRANAVCAAIWGGEKGDRGETQGGVEDEVRHALARYDPQTFGGLQGVSSSSAQGNTVAALHRAFVADADVTKKCERAANAVMEVMCVRVLPHARPGQRSSAATAPDTSAHGVAAAPITSSTFCGYPLRFVEVLPTWRQTPEEVLEYLWRQQDQARLAGDSANWLENNEEPYVLVFSLDRGVLDTRLRLVVDRYLKLTDGDAAFTALSRSPASGRVSLNQLGLMTLWAHEYGTDMAAELLMVHLLPRHEEVRLYPPRESGQEFRGEAQHGTITMTGDGTSINSDYGAWTVEFLPQ</sequence>
<dbReference type="RefSeq" id="XP_067064543.1">
    <property type="nucleotide sequence ID" value="XM_067209160.1"/>
</dbReference>
<feature type="region of interest" description="Disordered" evidence="1">
    <location>
        <begin position="454"/>
        <end position="473"/>
    </location>
</feature>
<accession>A0A836HBE4</accession>
<feature type="compositionally biased region" description="Low complexity" evidence="1">
    <location>
        <begin position="1"/>
        <end position="22"/>
    </location>
</feature>
<evidence type="ECO:0000313" key="3">
    <source>
        <dbReference type="Proteomes" id="UP000674143"/>
    </source>
</evidence>
<comment type="caution">
    <text evidence="2">The sequence shown here is derived from an EMBL/GenBank/DDBJ whole genome shotgun (WGS) entry which is preliminary data.</text>
</comment>
<feature type="compositionally biased region" description="Basic and acidic residues" evidence="1">
    <location>
        <begin position="233"/>
        <end position="256"/>
    </location>
</feature>
<feature type="compositionally biased region" description="Low complexity" evidence="1">
    <location>
        <begin position="112"/>
        <end position="122"/>
    </location>
</feature>
<keyword evidence="3" id="KW-1185">Reference proteome</keyword>
<proteinExistence type="predicted"/>
<feature type="compositionally biased region" description="Low complexity" evidence="1">
    <location>
        <begin position="55"/>
        <end position="67"/>
    </location>
</feature>
<dbReference type="Proteomes" id="UP000674143">
    <property type="component" value="Unassembled WGS sequence"/>
</dbReference>
<dbReference type="AlphaFoldDB" id="A0A836HBE4"/>
<feature type="compositionally biased region" description="Low complexity" evidence="1">
    <location>
        <begin position="457"/>
        <end position="473"/>
    </location>
</feature>
<protein>
    <submittedName>
        <fullName evidence="2">Uncharacterized protein</fullName>
    </submittedName>
</protein>
<reference evidence="3" key="1">
    <citation type="journal article" date="2021" name="Microbiol. Resour. Announc.">
        <title>LGAAP: Leishmaniinae Genome Assembly and Annotation Pipeline.</title>
        <authorList>
            <person name="Almutairi H."/>
            <person name="Urbaniak M.D."/>
            <person name="Bates M.D."/>
            <person name="Jariyapan N."/>
            <person name="Kwakye-Nuako G."/>
            <person name="Thomaz-Soccol V."/>
            <person name="Al-Salem W.S."/>
            <person name="Dillon R.J."/>
            <person name="Bates P.A."/>
            <person name="Gatherer D."/>
        </authorList>
    </citation>
    <scope>NUCLEOTIDE SEQUENCE [LARGE SCALE GENOMIC DNA]</scope>
</reference>
<evidence type="ECO:0000313" key="2">
    <source>
        <dbReference type="EMBL" id="KAG5483047.1"/>
    </source>
</evidence>